<feature type="region of interest" description="Disordered" evidence="1">
    <location>
        <begin position="107"/>
        <end position="130"/>
    </location>
</feature>
<feature type="compositionally biased region" description="Polar residues" evidence="1">
    <location>
        <begin position="707"/>
        <end position="716"/>
    </location>
</feature>
<evidence type="ECO:0000313" key="3">
    <source>
        <dbReference type="Proteomes" id="UP000663671"/>
    </source>
</evidence>
<dbReference type="EMBL" id="CP069112">
    <property type="protein sequence ID" value="QSS62641.1"/>
    <property type="molecule type" value="Genomic_DNA"/>
</dbReference>
<feature type="region of interest" description="Disordered" evidence="1">
    <location>
        <begin position="665"/>
        <end position="759"/>
    </location>
</feature>
<feature type="compositionally biased region" description="Basic residues" evidence="1">
    <location>
        <begin position="29"/>
        <end position="42"/>
    </location>
</feature>
<gene>
    <name evidence="2" type="ORF">I7I51_02380</name>
</gene>
<feature type="compositionally biased region" description="Low complexity" evidence="1">
    <location>
        <begin position="681"/>
        <end position="697"/>
    </location>
</feature>
<proteinExistence type="predicted"/>
<evidence type="ECO:0000313" key="2">
    <source>
        <dbReference type="EMBL" id="QSS62641.1"/>
    </source>
</evidence>
<dbReference type="AlphaFoldDB" id="A0A8A1M9K7"/>
<feature type="compositionally biased region" description="Polar residues" evidence="1">
    <location>
        <begin position="263"/>
        <end position="281"/>
    </location>
</feature>
<name>A0A8A1M9K7_AJECA</name>
<feature type="compositionally biased region" description="Basic and acidic residues" evidence="1">
    <location>
        <begin position="750"/>
        <end position="759"/>
    </location>
</feature>
<organism evidence="2 3">
    <name type="scientific">Ajellomyces capsulatus</name>
    <name type="common">Darling's disease fungus</name>
    <name type="synonym">Histoplasma capsulatum</name>
    <dbReference type="NCBI Taxonomy" id="5037"/>
    <lineage>
        <taxon>Eukaryota</taxon>
        <taxon>Fungi</taxon>
        <taxon>Dikarya</taxon>
        <taxon>Ascomycota</taxon>
        <taxon>Pezizomycotina</taxon>
        <taxon>Eurotiomycetes</taxon>
        <taxon>Eurotiomycetidae</taxon>
        <taxon>Onygenales</taxon>
        <taxon>Ajellomycetaceae</taxon>
        <taxon>Histoplasma</taxon>
    </lineage>
</organism>
<feature type="region of interest" description="Disordered" evidence="1">
    <location>
        <begin position="618"/>
        <end position="646"/>
    </location>
</feature>
<sequence>MASIWKRLTLSPEGRFGEDASRTQPSSLRSRRAKNDLHRRRSLAGLFTTSSPAKEPDQDITTITCQERIHYPLYNPLDPRHDLDALAYEGNDKGFWASYGRSIRARFQGSTKPGPVSPNTQNQKPRRSIRSSFASFTGSSRLLKRLSRSEIPSSPRLNSIREPLDASQIEPEDKASYLLLDRSDGSQTSFLPEVLDVPRQYYLPSLPSMSSGLMSPLELEACTAGRYAEQETSYLQNYESALHKFSRPVQPFNILQNAVTSMPGGQSAVQRRQGYTNNSNTKSERASLPIPITSKRPPFNRQQARVYRKDNSNLSTSRRKQMQSHPAALDNRKQEKTQIPKDLANGAKPQSLLNLGEQWLETRMQPPRAASPEISEPSTITDSEFGAEMHRTCAPHRYASITESDAVLSSWLSSLSSICHPRDNTDISGSTLCRSQPPSTRHPSDLYSASVLRRPYGHAQASSRSETLQCSELGISDAVTNKHKNAFASKPNSPQQGIAPEFARQENFSNLNSVRNTRPDVGGPYEVPNDLLNLGIKSTDTPIQLSNSLRKQFCESDLTTGFHKGDFWPGSIDSRIGNDHLKQLHKENRPNPRALDGHDLEGHGSVQFGGEYQIISATHPGENQAPGYSGNTRVRSDSQDATNGKIIPNFETSYGLCIDTSTNCGPTSRGKSGSQIRPDQCSKSSCGRKNGSSSCSGSGSGDSGQSDPLTNSTAGTSVVDFAKDHNSTTKTKAQERTTSPQMNIMALPSKVDDGALSKF</sequence>
<protein>
    <submittedName>
        <fullName evidence="2">Uncharacterized protein</fullName>
    </submittedName>
</protein>
<feature type="compositionally biased region" description="Polar residues" evidence="1">
    <location>
        <begin position="665"/>
        <end position="677"/>
    </location>
</feature>
<dbReference type="Proteomes" id="UP000663671">
    <property type="component" value="Chromosome 7"/>
</dbReference>
<accession>A0A8A1M9K7</accession>
<feature type="region of interest" description="Disordered" evidence="1">
    <location>
        <begin position="14"/>
        <end position="58"/>
    </location>
</feature>
<dbReference type="OrthoDB" id="4185962at2759"/>
<evidence type="ECO:0000256" key="1">
    <source>
        <dbReference type="SAM" id="MobiDB-lite"/>
    </source>
</evidence>
<dbReference type="VEuPathDB" id="FungiDB:I7I51_02380"/>
<reference evidence="2" key="1">
    <citation type="submission" date="2021-01" db="EMBL/GenBank/DDBJ databases">
        <title>Chromosome-level genome assembly of a human fungal pathogen reveals clustering of transcriptionally co-regulated genes.</title>
        <authorList>
            <person name="Voorhies M."/>
            <person name="Cohen S."/>
            <person name="Shea T.P."/>
            <person name="Petrus S."/>
            <person name="Munoz J.F."/>
            <person name="Poplawski S."/>
            <person name="Goldman W.E."/>
            <person name="Michael T."/>
            <person name="Cuomo C.A."/>
            <person name="Sil A."/>
            <person name="Beyhan S."/>
        </authorList>
    </citation>
    <scope>NUCLEOTIDE SEQUENCE</scope>
    <source>
        <strain evidence="2">WU24</strain>
    </source>
</reference>
<feature type="region of interest" description="Disordered" evidence="1">
    <location>
        <begin position="263"/>
        <end position="335"/>
    </location>
</feature>
<feature type="compositionally biased region" description="Basic and acidic residues" evidence="1">
    <location>
        <begin position="721"/>
        <end position="735"/>
    </location>
</feature>